<accession>A0ABZ2PJZ6</accession>
<dbReference type="PANTHER" id="PTHR35569">
    <property type="entry name" value="CYANAMIDE HYDRATASE DDI2-RELATED"/>
    <property type="match status" value="1"/>
</dbReference>
<proteinExistence type="predicted"/>
<organism evidence="2 3">
    <name type="scientific">Rhodococcus sovatensis</name>
    <dbReference type="NCBI Taxonomy" id="1805840"/>
    <lineage>
        <taxon>Bacteria</taxon>
        <taxon>Bacillati</taxon>
        <taxon>Actinomycetota</taxon>
        <taxon>Actinomycetes</taxon>
        <taxon>Mycobacteriales</taxon>
        <taxon>Nocardiaceae</taxon>
        <taxon>Rhodococcus</taxon>
    </lineage>
</organism>
<name>A0ABZ2PJZ6_9NOCA</name>
<dbReference type="InterPro" id="IPR003607">
    <property type="entry name" value="HD/PDEase_dom"/>
</dbReference>
<dbReference type="RefSeq" id="WP_338888856.1">
    <property type="nucleotide sequence ID" value="NZ_CP147846.1"/>
</dbReference>
<keyword evidence="3" id="KW-1185">Reference proteome</keyword>
<sequence>MRTGELTRRGQLRVIGDALAIQTIAMPRLLRGIDAPSSPRFPGTRSTPPDSRLCRDALQEAEETLTPAVLAHSLRCWEFGSALAEVDGRSFDPENLYVAALLHDIRFGAPADDQVGCFAVLGAQHARAFVAAHGGSAASGHCVHTAIARHMDAKTPLDAGPEAALLHDAAHLDVVGLRAHELDAALLSDIESRFPRIGFADEFKTAMRAEAQLRPRSTAAALWRSGMRLAIALNPLDRGANQ</sequence>
<dbReference type="PANTHER" id="PTHR35569:SF1">
    <property type="entry name" value="CYANAMIDE HYDRATASE DDI2-RELATED"/>
    <property type="match status" value="1"/>
</dbReference>
<evidence type="ECO:0000259" key="1">
    <source>
        <dbReference type="Pfam" id="PF01966"/>
    </source>
</evidence>
<dbReference type="InterPro" id="IPR006674">
    <property type="entry name" value="HD_domain"/>
</dbReference>
<dbReference type="SUPFAM" id="SSF109604">
    <property type="entry name" value="HD-domain/PDEase-like"/>
    <property type="match status" value="1"/>
</dbReference>
<dbReference type="CDD" id="cd00077">
    <property type="entry name" value="HDc"/>
    <property type="match status" value="1"/>
</dbReference>
<dbReference type="Pfam" id="PF01966">
    <property type="entry name" value="HD"/>
    <property type="match status" value="1"/>
</dbReference>
<dbReference type="Proteomes" id="UP001432000">
    <property type="component" value="Chromosome"/>
</dbReference>
<dbReference type="Gene3D" id="1.10.3210.10">
    <property type="entry name" value="Hypothetical protein af1432"/>
    <property type="match status" value="1"/>
</dbReference>
<dbReference type="EMBL" id="CP147846">
    <property type="protein sequence ID" value="WXG68570.1"/>
    <property type="molecule type" value="Genomic_DNA"/>
</dbReference>
<protein>
    <submittedName>
        <fullName evidence="2">HD domain-containing protein</fullName>
    </submittedName>
</protein>
<evidence type="ECO:0000313" key="2">
    <source>
        <dbReference type="EMBL" id="WXG68570.1"/>
    </source>
</evidence>
<reference evidence="2 3" key="1">
    <citation type="submission" date="2024-03" db="EMBL/GenBank/DDBJ databases">
        <title>Natural products discovery in diverse microorganisms through a two-stage MS feature dereplication strategy.</title>
        <authorList>
            <person name="Zhang R."/>
        </authorList>
    </citation>
    <scope>NUCLEOTIDE SEQUENCE [LARGE SCALE GENOMIC DNA]</scope>
    <source>
        <strain evidence="2 3">18930</strain>
    </source>
</reference>
<feature type="domain" description="HD" evidence="1">
    <location>
        <begin position="69"/>
        <end position="105"/>
    </location>
</feature>
<evidence type="ECO:0000313" key="3">
    <source>
        <dbReference type="Proteomes" id="UP001432000"/>
    </source>
</evidence>
<gene>
    <name evidence="2" type="ORF">WDS16_25845</name>
</gene>